<feature type="region of interest" description="Disordered" evidence="17">
    <location>
        <begin position="31"/>
        <end position="59"/>
    </location>
</feature>
<comment type="similarity">
    <text evidence="5">Belongs to the neugrin family.</text>
</comment>
<keyword evidence="14" id="KW-0325">Glycoprotein</keyword>
<evidence type="ECO:0000256" key="12">
    <source>
        <dbReference type="ARBA" id="ARBA00023128"/>
    </source>
</evidence>
<dbReference type="Proteomes" id="UP000824219">
    <property type="component" value="Linkage Group LG05"/>
</dbReference>
<evidence type="ECO:0000256" key="5">
    <source>
        <dbReference type="ARBA" id="ARBA00008082"/>
    </source>
</evidence>
<evidence type="ECO:0000256" key="17">
    <source>
        <dbReference type="SAM" id="MobiDB-lite"/>
    </source>
</evidence>
<dbReference type="PANTHER" id="PTHR13475:SF4">
    <property type="entry name" value="NEUGRIN"/>
    <property type="match status" value="1"/>
</dbReference>
<evidence type="ECO:0000256" key="7">
    <source>
        <dbReference type="ARBA" id="ARBA00016593"/>
    </source>
</evidence>
<gene>
    <name evidence="18" type="ORF">KOW79_004292</name>
</gene>
<evidence type="ECO:0000256" key="9">
    <source>
        <dbReference type="ARBA" id="ARBA00022525"/>
    </source>
</evidence>
<sequence>MVTPLRLVSSVAVKLASLPLLICRHASRSARGWTGSATRSNPLSGNRRTEQHEISEDDLDMDEVESKLEALVKKERKREKSAKFHKIRQKLGSPGAPERQLSWDAIQQIRYLKQESPEEWTLQRLAEGFSVSTNVIYRVLRSKFTPPPERRLKQDTKVLTKVRQLSLEDGKTIQSRKDQSQLPLSTGSVPALISSGTTSVVTALTSGALTPAECTTGLVPAAANVPSPSIRTAQISTVAQGTLQEQPAVKHEPTDVKESSVEMEDEGEWDGVVFTDEELEELVHTLKENPSVVEQKGREFYDSDGNFLYRV</sequence>
<keyword evidence="11" id="KW-0221">Differentiation</keyword>
<protein>
    <recommendedName>
        <fullName evidence="7">Neugrin</fullName>
    </recommendedName>
    <alternativeName>
        <fullName evidence="16">Neurite outgrowth-associated protein</fullName>
    </alternativeName>
</protein>
<keyword evidence="19" id="KW-1185">Reference proteome</keyword>
<evidence type="ECO:0000256" key="6">
    <source>
        <dbReference type="ARBA" id="ARBA00011308"/>
    </source>
</evidence>
<accession>A0A9D3P3W0</accession>
<organism evidence="18 19">
    <name type="scientific">Hemibagrus wyckioides</name>
    <dbReference type="NCBI Taxonomy" id="337641"/>
    <lineage>
        <taxon>Eukaryota</taxon>
        <taxon>Metazoa</taxon>
        <taxon>Chordata</taxon>
        <taxon>Craniata</taxon>
        <taxon>Vertebrata</taxon>
        <taxon>Euteleostomi</taxon>
        <taxon>Actinopterygii</taxon>
        <taxon>Neopterygii</taxon>
        <taxon>Teleostei</taxon>
        <taxon>Ostariophysi</taxon>
        <taxon>Siluriformes</taxon>
        <taxon>Bagridae</taxon>
        <taxon>Hemibagrus</taxon>
    </lineage>
</organism>
<evidence type="ECO:0000256" key="3">
    <source>
        <dbReference type="ARBA" id="ARBA00004325"/>
    </source>
</evidence>
<feature type="compositionally biased region" description="Basic and acidic residues" evidence="17">
    <location>
        <begin position="248"/>
        <end position="260"/>
    </location>
</feature>
<evidence type="ECO:0000313" key="19">
    <source>
        <dbReference type="Proteomes" id="UP000824219"/>
    </source>
</evidence>
<evidence type="ECO:0000256" key="1">
    <source>
        <dbReference type="ARBA" id="ARBA00003783"/>
    </source>
</evidence>
<feature type="region of interest" description="Disordered" evidence="17">
    <location>
        <begin position="245"/>
        <end position="265"/>
    </location>
</feature>
<evidence type="ECO:0000256" key="8">
    <source>
        <dbReference type="ARBA" id="ARBA00022473"/>
    </source>
</evidence>
<dbReference type="GO" id="GO:0031966">
    <property type="term" value="C:mitochondrial membrane"/>
    <property type="evidence" value="ECO:0007669"/>
    <property type="project" value="UniProtKB-SubCell"/>
</dbReference>
<dbReference type="GO" id="GO:0005634">
    <property type="term" value="C:nucleus"/>
    <property type="evidence" value="ECO:0007669"/>
    <property type="project" value="UniProtKB-SubCell"/>
</dbReference>
<comment type="subunit">
    <text evidence="6">Forms a regulatory protein-RNA complex, consisting of RCC1L, NGRN, RPUSD3, RPUSD4, TRUB2, FASTKD2 and 16S mt-rRNA. Interacts with 16S mt-rRNA; this interaction is direct.</text>
</comment>
<evidence type="ECO:0000256" key="16">
    <source>
        <dbReference type="ARBA" id="ARBA00029657"/>
    </source>
</evidence>
<keyword evidence="9" id="KW-0964">Secreted</keyword>
<dbReference type="AlphaFoldDB" id="A0A9D3P3W0"/>
<dbReference type="EMBL" id="JAHKSW010000005">
    <property type="protein sequence ID" value="KAG7332458.1"/>
    <property type="molecule type" value="Genomic_DNA"/>
</dbReference>
<dbReference type="OrthoDB" id="6415470at2759"/>
<reference evidence="18 19" key="1">
    <citation type="submission" date="2021-06" db="EMBL/GenBank/DDBJ databases">
        <title>Chromosome-level genome assembly of the red-tail catfish (Hemibagrus wyckioides).</title>
        <authorList>
            <person name="Shao F."/>
        </authorList>
    </citation>
    <scope>NUCLEOTIDE SEQUENCE [LARGE SCALE GENOMIC DNA]</scope>
    <source>
        <strain evidence="18">EC202008001</strain>
        <tissue evidence="18">Blood</tissue>
    </source>
</reference>
<comment type="function">
    <text evidence="1">Plays an essential role in mitochondrial ribosome biogenesis. As a component of a functional protein-RNA module, consisting of RCC1L, NGRN, RPUSD3, RPUSD4, TRUB2, FASTKD2 and 16S mitochondrial ribosomal RNA (16S mt-rRNA), controls 16S mt-rRNA abundance and is required for intra-mitochondrial translation of core subunits of the oxidative phosphorylation system.</text>
</comment>
<keyword evidence="10" id="KW-0732">Signal</keyword>
<keyword evidence="12" id="KW-0496">Mitochondrion</keyword>
<proteinExistence type="inferred from homology"/>
<name>A0A9D3P3W0_9TELE</name>
<feature type="compositionally biased region" description="Polar residues" evidence="17">
    <location>
        <begin position="35"/>
        <end position="46"/>
    </location>
</feature>
<comment type="subcellular location">
    <subcellularLocation>
        <location evidence="3">Mitochondrion membrane</location>
    </subcellularLocation>
    <subcellularLocation>
        <location evidence="2">Nucleus</location>
    </subcellularLocation>
    <subcellularLocation>
        <location evidence="4">Secreted</location>
    </subcellularLocation>
</comment>
<dbReference type="GO" id="GO:0030154">
    <property type="term" value="P:cell differentiation"/>
    <property type="evidence" value="ECO:0007669"/>
    <property type="project" value="UniProtKB-KW"/>
</dbReference>
<evidence type="ECO:0000313" key="18">
    <source>
        <dbReference type="EMBL" id="KAG7332458.1"/>
    </source>
</evidence>
<evidence type="ECO:0000256" key="13">
    <source>
        <dbReference type="ARBA" id="ARBA00023136"/>
    </source>
</evidence>
<evidence type="ECO:0000256" key="15">
    <source>
        <dbReference type="ARBA" id="ARBA00023242"/>
    </source>
</evidence>
<keyword evidence="8" id="KW-0217">Developmental protein</keyword>
<keyword evidence="15" id="KW-0539">Nucleus</keyword>
<evidence type="ECO:0000256" key="4">
    <source>
        <dbReference type="ARBA" id="ARBA00004613"/>
    </source>
</evidence>
<dbReference type="GO" id="GO:0005576">
    <property type="term" value="C:extracellular region"/>
    <property type="evidence" value="ECO:0007669"/>
    <property type="project" value="UniProtKB-SubCell"/>
</dbReference>
<dbReference type="Pfam" id="PF06413">
    <property type="entry name" value="Neugrin"/>
    <property type="match status" value="1"/>
</dbReference>
<dbReference type="InterPro" id="IPR010487">
    <property type="entry name" value="NGRN/Rrg9"/>
</dbReference>
<evidence type="ECO:0000256" key="11">
    <source>
        <dbReference type="ARBA" id="ARBA00022782"/>
    </source>
</evidence>
<keyword evidence="13" id="KW-0472">Membrane</keyword>
<evidence type="ECO:0000256" key="2">
    <source>
        <dbReference type="ARBA" id="ARBA00004123"/>
    </source>
</evidence>
<comment type="caution">
    <text evidence="18">The sequence shown here is derived from an EMBL/GenBank/DDBJ whole genome shotgun (WGS) entry which is preliminary data.</text>
</comment>
<dbReference type="PANTHER" id="PTHR13475">
    <property type="entry name" value="NEUGRIN"/>
    <property type="match status" value="1"/>
</dbReference>
<evidence type="ECO:0000256" key="14">
    <source>
        <dbReference type="ARBA" id="ARBA00023180"/>
    </source>
</evidence>
<evidence type="ECO:0000256" key="10">
    <source>
        <dbReference type="ARBA" id="ARBA00022729"/>
    </source>
</evidence>